<dbReference type="AlphaFoldDB" id="A0A517YTC1"/>
<sequence>MQAQTDDAAHARDVIVASHAINLKGVGMQRNQGETWDFQVHCHEPVDQIFLVSETADGTSAWIPMVFESRGLWSIRMHLAAGWYRFKYYTASGSTYFNCGSYGLIRTLISDRDHDVTIEPFSNAASA</sequence>
<name>A0A517YTC1_9BACT</name>
<dbReference type="Proteomes" id="UP000317369">
    <property type="component" value="Chromosome"/>
</dbReference>
<proteinExistence type="predicted"/>
<gene>
    <name evidence="1" type="ORF">KS4_15330</name>
</gene>
<dbReference type="KEGG" id="pcor:KS4_15330"/>
<organism evidence="1 2">
    <name type="scientific">Poriferisphaera corsica</name>
    <dbReference type="NCBI Taxonomy" id="2528020"/>
    <lineage>
        <taxon>Bacteria</taxon>
        <taxon>Pseudomonadati</taxon>
        <taxon>Planctomycetota</taxon>
        <taxon>Phycisphaerae</taxon>
        <taxon>Phycisphaerales</taxon>
        <taxon>Phycisphaeraceae</taxon>
        <taxon>Poriferisphaera</taxon>
    </lineage>
</organism>
<reference evidence="1 2" key="1">
    <citation type="submission" date="2019-02" db="EMBL/GenBank/DDBJ databases">
        <title>Deep-cultivation of Planctomycetes and their phenomic and genomic characterization uncovers novel biology.</title>
        <authorList>
            <person name="Wiegand S."/>
            <person name="Jogler M."/>
            <person name="Boedeker C."/>
            <person name="Pinto D."/>
            <person name="Vollmers J."/>
            <person name="Rivas-Marin E."/>
            <person name="Kohn T."/>
            <person name="Peeters S.H."/>
            <person name="Heuer A."/>
            <person name="Rast P."/>
            <person name="Oberbeckmann S."/>
            <person name="Bunk B."/>
            <person name="Jeske O."/>
            <person name="Meyerdierks A."/>
            <person name="Storesund J.E."/>
            <person name="Kallscheuer N."/>
            <person name="Luecker S."/>
            <person name="Lage O.M."/>
            <person name="Pohl T."/>
            <person name="Merkel B.J."/>
            <person name="Hornburger P."/>
            <person name="Mueller R.-W."/>
            <person name="Bruemmer F."/>
            <person name="Labrenz M."/>
            <person name="Spormann A.M."/>
            <person name="Op den Camp H."/>
            <person name="Overmann J."/>
            <person name="Amann R."/>
            <person name="Jetten M.S.M."/>
            <person name="Mascher T."/>
            <person name="Medema M.H."/>
            <person name="Devos D.P."/>
            <person name="Kaster A.-K."/>
            <person name="Ovreas L."/>
            <person name="Rohde M."/>
            <person name="Galperin M.Y."/>
            <person name="Jogler C."/>
        </authorList>
    </citation>
    <scope>NUCLEOTIDE SEQUENCE [LARGE SCALE GENOMIC DNA]</scope>
    <source>
        <strain evidence="1 2">KS4</strain>
    </source>
</reference>
<dbReference type="EMBL" id="CP036425">
    <property type="protein sequence ID" value="QDU33483.1"/>
    <property type="molecule type" value="Genomic_DNA"/>
</dbReference>
<accession>A0A517YTC1</accession>
<evidence type="ECO:0000313" key="1">
    <source>
        <dbReference type="EMBL" id="QDU33483.1"/>
    </source>
</evidence>
<protein>
    <submittedName>
        <fullName evidence="1">Uncharacterized protein</fullName>
    </submittedName>
</protein>
<evidence type="ECO:0000313" key="2">
    <source>
        <dbReference type="Proteomes" id="UP000317369"/>
    </source>
</evidence>
<dbReference type="RefSeq" id="WP_145076550.1">
    <property type="nucleotide sequence ID" value="NZ_CP036425.1"/>
</dbReference>
<keyword evidence="2" id="KW-1185">Reference proteome</keyword>